<evidence type="ECO:0000313" key="4">
    <source>
        <dbReference type="Proteomes" id="UP000325788"/>
    </source>
</evidence>
<dbReference type="PROSITE" id="PS50404">
    <property type="entry name" value="GST_NTER"/>
    <property type="match status" value="1"/>
</dbReference>
<dbReference type="SUPFAM" id="SSF52833">
    <property type="entry name" value="Thioredoxin-like"/>
    <property type="match status" value="1"/>
</dbReference>
<dbReference type="SUPFAM" id="SSF47616">
    <property type="entry name" value="GST C-terminal domain-like"/>
    <property type="match status" value="1"/>
</dbReference>
<dbReference type="PROSITE" id="PS50405">
    <property type="entry name" value="GST_CTER"/>
    <property type="match status" value="1"/>
</dbReference>
<feature type="domain" description="GST N-terminal" evidence="1">
    <location>
        <begin position="1"/>
        <end position="84"/>
    </location>
</feature>
<sequence length="232" mass="27082">MQIQLYHKPTSRSQRIIWLFEELGLDYDILVCDTLDDANTHQLQQAHPLAKFPTVKITELEHTFFLSETSAIAEWFSARQQSLGTTNLDGSALVDYYYWKNFAEATFMPNLALKQIFSQLAIRTPWLIRFIPRAIQYGFNQGYLNPLLQQQMQMINLHLTTQPWVAGSQLTIADILLWFPLHACTHLNDRYMHYPAINAYLQQIEDRPAFQRALSKGQWSAPIFKQYWVVAN</sequence>
<name>A0A5N4WSE7_9GAMM</name>
<evidence type="ECO:0000259" key="2">
    <source>
        <dbReference type="PROSITE" id="PS50405"/>
    </source>
</evidence>
<dbReference type="Pfam" id="PF13409">
    <property type="entry name" value="GST_N_2"/>
    <property type="match status" value="1"/>
</dbReference>
<dbReference type="Gene3D" id="1.20.1050.10">
    <property type="match status" value="1"/>
</dbReference>
<keyword evidence="3" id="KW-0808">Transferase</keyword>
<evidence type="ECO:0000259" key="1">
    <source>
        <dbReference type="PROSITE" id="PS50404"/>
    </source>
</evidence>
<dbReference type="Proteomes" id="UP000325788">
    <property type="component" value="Unassembled WGS sequence"/>
</dbReference>
<reference evidence="3 4" key="1">
    <citation type="submission" date="2019-09" db="EMBL/GenBank/DDBJ databases">
        <title>Draft genome sequence of Acinetobacter tandoii W4-4-4 isolated from environmental water sample.</title>
        <authorList>
            <person name="Wee S.K."/>
            <person name="Yan B."/>
            <person name="Mustaffa S.B."/>
            <person name="Yap E.P.H."/>
        </authorList>
    </citation>
    <scope>NUCLEOTIDE SEQUENCE [LARGE SCALE GENOMIC DNA]</scope>
    <source>
        <strain evidence="3 4">W4-4-4</strain>
    </source>
</reference>
<dbReference type="GO" id="GO:0016740">
    <property type="term" value="F:transferase activity"/>
    <property type="evidence" value="ECO:0007669"/>
    <property type="project" value="UniProtKB-KW"/>
</dbReference>
<gene>
    <name evidence="3" type="ORF">F4W09_00675</name>
</gene>
<comment type="caution">
    <text evidence="3">The sequence shown here is derived from an EMBL/GenBank/DDBJ whole genome shotgun (WGS) entry which is preliminary data.</text>
</comment>
<dbReference type="InterPro" id="IPR036282">
    <property type="entry name" value="Glutathione-S-Trfase_C_sf"/>
</dbReference>
<proteinExistence type="predicted"/>
<dbReference type="InterPro" id="IPR004046">
    <property type="entry name" value="GST_C"/>
</dbReference>
<dbReference type="InterPro" id="IPR004045">
    <property type="entry name" value="Glutathione_S-Trfase_N"/>
</dbReference>
<evidence type="ECO:0000313" key="3">
    <source>
        <dbReference type="EMBL" id="KAB1859676.1"/>
    </source>
</evidence>
<protein>
    <submittedName>
        <fullName evidence="3">Glutathione S-transferase</fullName>
    </submittedName>
</protein>
<dbReference type="InterPro" id="IPR010987">
    <property type="entry name" value="Glutathione-S-Trfase_C-like"/>
</dbReference>
<dbReference type="PANTHER" id="PTHR44051">
    <property type="entry name" value="GLUTATHIONE S-TRANSFERASE-RELATED"/>
    <property type="match status" value="1"/>
</dbReference>
<dbReference type="CDD" id="cd03189">
    <property type="entry name" value="GST_C_GTT1_like"/>
    <property type="match status" value="1"/>
</dbReference>
<dbReference type="Pfam" id="PF14497">
    <property type="entry name" value="GST_C_3"/>
    <property type="match status" value="1"/>
</dbReference>
<accession>A0A5N4WSE7</accession>
<feature type="domain" description="GST C-terminal" evidence="2">
    <location>
        <begin position="89"/>
        <end position="223"/>
    </location>
</feature>
<dbReference type="AlphaFoldDB" id="A0A5N4WSE7"/>
<dbReference type="Gene3D" id="3.40.30.10">
    <property type="entry name" value="Glutaredoxin"/>
    <property type="match status" value="1"/>
</dbReference>
<dbReference type="EMBL" id="VXLD01000001">
    <property type="protein sequence ID" value="KAB1859676.1"/>
    <property type="molecule type" value="Genomic_DNA"/>
</dbReference>
<dbReference type="PANTHER" id="PTHR44051:SF9">
    <property type="entry name" value="GLUTATHIONE S-TRANSFERASE 1"/>
    <property type="match status" value="1"/>
</dbReference>
<dbReference type="RefSeq" id="WP_151503705.1">
    <property type="nucleotide sequence ID" value="NZ_VXLD01000001.1"/>
</dbReference>
<organism evidence="3 4">
    <name type="scientific">Acinetobacter tandoii</name>
    <dbReference type="NCBI Taxonomy" id="202954"/>
    <lineage>
        <taxon>Bacteria</taxon>
        <taxon>Pseudomonadati</taxon>
        <taxon>Pseudomonadota</taxon>
        <taxon>Gammaproteobacteria</taxon>
        <taxon>Moraxellales</taxon>
        <taxon>Moraxellaceae</taxon>
        <taxon>Acinetobacter</taxon>
    </lineage>
</organism>
<dbReference type="InterPro" id="IPR036249">
    <property type="entry name" value="Thioredoxin-like_sf"/>
</dbReference>